<feature type="domain" description="HTH cro/C1-type" evidence="1">
    <location>
        <begin position="7"/>
        <end position="64"/>
    </location>
</feature>
<dbReference type="RefSeq" id="WP_336587201.1">
    <property type="nucleotide sequence ID" value="NZ_JBBAXC010000009.1"/>
</dbReference>
<dbReference type="Proteomes" id="UP001312865">
    <property type="component" value="Unassembled WGS sequence"/>
</dbReference>
<reference evidence="2 3" key="1">
    <citation type="journal article" date="2018" name="J. Microbiol.">
        <title>Bacillus spongiae sp. nov., isolated from sponge of Jeju Island.</title>
        <authorList>
            <person name="Lee G.E."/>
            <person name="Im W.T."/>
            <person name="Park J.S."/>
        </authorList>
    </citation>
    <scope>NUCLEOTIDE SEQUENCE [LARGE SCALE GENOMIC DNA]</scope>
    <source>
        <strain evidence="2 3">135PIL107-10</strain>
    </source>
</reference>
<dbReference type="Pfam" id="PF01381">
    <property type="entry name" value="HTH_3"/>
    <property type="match status" value="1"/>
</dbReference>
<gene>
    <name evidence="2" type="ORF">WAK64_11905</name>
</gene>
<evidence type="ECO:0000313" key="2">
    <source>
        <dbReference type="EMBL" id="MEI5907757.1"/>
    </source>
</evidence>
<dbReference type="EMBL" id="JBBAXC010000009">
    <property type="protein sequence ID" value="MEI5907757.1"/>
    <property type="molecule type" value="Genomic_DNA"/>
</dbReference>
<dbReference type="Gene3D" id="1.25.40.10">
    <property type="entry name" value="Tetratricopeptide repeat domain"/>
    <property type="match status" value="1"/>
</dbReference>
<dbReference type="SMART" id="SM00530">
    <property type="entry name" value="HTH_XRE"/>
    <property type="match status" value="1"/>
</dbReference>
<comment type="caution">
    <text evidence="2">The sequence shown here is derived from an EMBL/GenBank/DDBJ whole genome shotgun (WGS) entry which is preliminary data.</text>
</comment>
<dbReference type="InterPro" id="IPR011990">
    <property type="entry name" value="TPR-like_helical_dom_sf"/>
</dbReference>
<sequence length="408" mass="48510">MLEGEIIRFYRERAKMTQAQLGEGICTTTHVSKIERGKTAYSPDIINLFSRRLNIDVQKEIDTLRDLDHHLDQWHTAIIMEQIPLVKKIKNELEQITFIQSSKYAVHYHLLTARYHILLKEHNIAFNILHKIQELDQDLSPYEKNLYLHVQGIYYIENKIYYSHEKPIEFLKEIDLNIYRNKEYYYHLSIAYHLIDSKVMAYSYGEKALDFFKESNNYSRAIDAESLMLLQLSSDPFCNFNELIERYQSLIQATDSLRLKNKKGLLLNNLGYEYFYRKEYKLAKSCYKEALLLVDKANPMYLLRLYNYIDTSLEGNLSKKSLLLKQINEGLTLATQYNQLHYSTLFKLLKLKAEGTTDKYYGFIEKQAFPQFSSRKHILFMKRFGKQLYDYYVETNQHIKAIEISNMI</sequence>
<dbReference type="SUPFAM" id="SSF47413">
    <property type="entry name" value="lambda repressor-like DNA-binding domains"/>
    <property type="match status" value="1"/>
</dbReference>
<dbReference type="Gene3D" id="1.10.260.40">
    <property type="entry name" value="lambda repressor-like DNA-binding domains"/>
    <property type="match status" value="1"/>
</dbReference>
<dbReference type="PROSITE" id="PS50943">
    <property type="entry name" value="HTH_CROC1"/>
    <property type="match status" value="1"/>
</dbReference>
<protein>
    <submittedName>
        <fullName evidence="2">Helix-turn-helix domain-containing protein</fullName>
    </submittedName>
</protein>
<dbReference type="CDD" id="cd00093">
    <property type="entry name" value="HTH_XRE"/>
    <property type="match status" value="1"/>
</dbReference>
<keyword evidence="3" id="KW-1185">Reference proteome</keyword>
<name>A0ABU8HEN7_9BACI</name>
<dbReference type="Gene3D" id="1.25.40.1000">
    <property type="match status" value="1"/>
</dbReference>
<accession>A0ABU8HEN7</accession>
<evidence type="ECO:0000259" key="1">
    <source>
        <dbReference type="PROSITE" id="PS50943"/>
    </source>
</evidence>
<dbReference type="InterPro" id="IPR010982">
    <property type="entry name" value="Lambda_DNA-bd_dom_sf"/>
</dbReference>
<organism evidence="2 3">
    <name type="scientific">Bacillus spongiae</name>
    <dbReference type="NCBI Taxonomy" id="2683610"/>
    <lineage>
        <taxon>Bacteria</taxon>
        <taxon>Bacillati</taxon>
        <taxon>Bacillota</taxon>
        <taxon>Bacilli</taxon>
        <taxon>Bacillales</taxon>
        <taxon>Bacillaceae</taxon>
        <taxon>Bacillus</taxon>
    </lineage>
</organism>
<evidence type="ECO:0000313" key="3">
    <source>
        <dbReference type="Proteomes" id="UP001312865"/>
    </source>
</evidence>
<proteinExistence type="predicted"/>
<dbReference type="InterPro" id="IPR001387">
    <property type="entry name" value="Cro/C1-type_HTH"/>
</dbReference>